<dbReference type="Pfam" id="PF09424">
    <property type="entry name" value="YqeY"/>
    <property type="match status" value="1"/>
</dbReference>
<dbReference type="PANTHER" id="PTHR28055:SF1">
    <property type="entry name" value="ALTERED INHERITANCE OF MITOCHONDRIA PROTEIN 41, MITOCHONDRIAL"/>
    <property type="match status" value="1"/>
</dbReference>
<accession>A0A1F6N2V9</accession>
<evidence type="ECO:0000313" key="2">
    <source>
        <dbReference type="Proteomes" id="UP000177040"/>
    </source>
</evidence>
<dbReference type="PANTHER" id="PTHR28055">
    <property type="entry name" value="ALTERED INHERITANCE OF MITOCHONDRIA PROTEIN 41, MITOCHONDRIAL"/>
    <property type="match status" value="1"/>
</dbReference>
<dbReference type="GO" id="GO:0016884">
    <property type="term" value="F:carbon-nitrogen ligase activity, with glutamine as amido-N-donor"/>
    <property type="evidence" value="ECO:0007669"/>
    <property type="project" value="InterPro"/>
</dbReference>
<sequence>MGLYDDLTACREVARKNHDSPTLDSVQNVISAVKNEQINQGKILSDDEIQIIIARQVKQLKDALLDFVKANRSDLIDKTNIEIKLLESFLPQQLTDEEITTIARQVVLGLGTLTEKDLGRALGAVMPMVKGRADGTRVRAIVGQLISGLQPSGS</sequence>
<evidence type="ECO:0008006" key="3">
    <source>
        <dbReference type="Google" id="ProtNLM"/>
    </source>
</evidence>
<dbReference type="SUPFAM" id="SSF89095">
    <property type="entry name" value="GatB/YqeY motif"/>
    <property type="match status" value="1"/>
</dbReference>
<dbReference type="EMBL" id="MFQH01000018">
    <property type="protein sequence ID" value="OGH78078.1"/>
    <property type="molecule type" value="Genomic_DNA"/>
</dbReference>
<dbReference type="InterPro" id="IPR003789">
    <property type="entry name" value="Asn/Gln_tRNA_amidoTrase-B-like"/>
</dbReference>
<evidence type="ECO:0000313" key="1">
    <source>
        <dbReference type="EMBL" id="OGH78078.1"/>
    </source>
</evidence>
<gene>
    <name evidence="1" type="ORF">A2983_02040</name>
</gene>
<dbReference type="InterPro" id="IPR042184">
    <property type="entry name" value="YqeY/Aim41_N"/>
</dbReference>
<reference evidence="1 2" key="1">
    <citation type="journal article" date="2016" name="Nat. Commun.">
        <title>Thousands of microbial genomes shed light on interconnected biogeochemical processes in an aquifer system.</title>
        <authorList>
            <person name="Anantharaman K."/>
            <person name="Brown C.T."/>
            <person name="Hug L.A."/>
            <person name="Sharon I."/>
            <person name="Castelle C.J."/>
            <person name="Probst A.J."/>
            <person name="Thomas B.C."/>
            <person name="Singh A."/>
            <person name="Wilkins M.J."/>
            <person name="Karaoz U."/>
            <person name="Brodie E.L."/>
            <person name="Williams K.H."/>
            <person name="Hubbard S.S."/>
            <person name="Banfield J.F."/>
        </authorList>
    </citation>
    <scope>NUCLEOTIDE SEQUENCE [LARGE SCALE GENOMIC DNA]</scope>
</reference>
<comment type="caution">
    <text evidence="1">The sequence shown here is derived from an EMBL/GenBank/DDBJ whole genome shotgun (WGS) entry which is preliminary data.</text>
</comment>
<dbReference type="Proteomes" id="UP000177040">
    <property type="component" value="Unassembled WGS sequence"/>
</dbReference>
<proteinExistence type="predicted"/>
<protein>
    <recommendedName>
        <fullName evidence="3">Glutamyl-tRNA amidotransferase</fullName>
    </recommendedName>
</protein>
<dbReference type="Gene3D" id="1.10.1510.10">
    <property type="entry name" value="Uncharacterised protein YqeY/AIM41 PF09424, N-terminal domain"/>
    <property type="match status" value="1"/>
</dbReference>
<dbReference type="InterPro" id="IPR019004">
    <property type="entry name" value="YqeY/Aim41"/>
</dbReference>
<dbReference type="InterPro" id="IPR023168">
    <property type="entry name" value="GatB_Yqey_C_2"/>
</dbReference>
<dbReference type="Gene3D" id="1.10.10.410">
    <property type="match status" value="1"/>
</dbReference>
<organism evidence="1 2">
    <name type="scientific">Candidatus Magasanikbacteria bacterium RIFCSPLOWO2_01_FULL_40_15</name>
    <dbReference type="NCBI Taxonomy" id="1798686"/>
    <lineage>
        <taxon>Bacteria</taxon>
        <taxon>Candidatus Magasanikiibacteriota</taxon>
    </lineage>
</organism>
<dbReference type="AlphaFoldDB" id="A0A1F6N2V9"/>
<name>A0A1F6N2V9_9BACT</name>